<dbReference type="CDD" id="cd06533">
    <property type="entry name" value="Glyco_transf_WecG_TagA"/>
    <property type="match status" value="1"/>
</dbReference>
<dbReference type="KEGG" id="cmb:CSW64_13135"/>
<evidence type="ECO:0000256" key="1">
    <source>
        <dbReference type="ARBA" id="ARBA00022676"/>
    </source>
</evidence>
<protein>
    <submittedName>
        <fullName evidence="3">Glycosyltransferase</fullName>
    </submittedName>
</protein>
<dbReference type="PANTHER" id="PTHR34136:SF1">
    <property type="entry name" value="UDP-N-ACETYL-D-MANNOSAMINURONIC ACID TRANSFERASE"/>
    <property type="match status" value="1"/>
</dbReference>
<organism evidence="3 4">
    <name type="scientific">Caulobacter mirabilis</name>
    <dbReference type="NCBI Taxonomy" id="69666"/>
    <lineage>
        <taxon>Bacteria</taxon>
        <taxon>Pseudomonadati</taxon>
        <taxon>Pseudomonadota</taxon>
        <taxon>Alphaproteobacteria</taxon>
        <taxon>Caulobacterales</taxon>
        <taxon>Caulobacteraceae</taxon>
        <taxon>Caulobacter</taxon>
    </lineage>
</organism>
<evidence type="ECO:0000256" key="2">
    <source>
        <dbReference type="ARBA" id="ARBA00022679"/>
    </source>
</evidence>
<dbReference type="PANTHER" id="PTHR34136">
    <property type="match status" value="1"/>
</dbReference>
<dbReference type="AlphaFoldDB" id="A0A2D2AZ87"/>
<evidence type="ECO:0000313" key="3">
    <source>
        <dbReference type="EMBL" id="ATQ43295.1"/>
    </source>
</evidence>
<dbReference type="Proteomes" id="UP000228945">
    <property type="component" value="Chromosome"/>
</dbReference>
<sequence>MHGTMETVLAADVAKWDDTDAGEQAARQPETPFRAVRFAGLRFTPMSVAEATAALAARQQDAPFAAFVTPNAEHAWLRRHDPEFARCGEAAWISTNDSRVLRNAALLGGLKLDFAPGAYVVRDLFREVIRPDDALTVIGGTDATIAALCEQFGLNRIAHHNPPMGFIHDPDAVRTAVDFVAAHPARFVFVAMGPPQSEKFCQRVISDGRSTGLGLCIGSSLTVITGQMKAAPDIMEHTGFVWLYRLAREPGRLWRRYLARGLWGLGYGLWDAARLRLGLRKAWPG</sequence>
<dbReference type="Pfam" id="PF03808">
    <property type="entry name" value="Glyco_tran_WecG"/>
    <property type="match status" value="1"/>
</dbReference>
<gene>
    <name evidence="3" type="ORF">CSW64_13135</name>
</gene>
<name>A0A2D2AZ87_9CAUL</name>
<evidence type="ECO:0000313" key="4">
    <source>
        <dbReference type="Proteomes" id="UP000228945"/>
    </source>
</evidence>
<accession>A0A2D2AZ87</accession>
<reference evidence="3 4" key="1">
    <citation type="submission" date="2017-10" db="EMBL/GenBank/DDBJ databases">
        <title>Genome sequence of Caulobacter mirabilis FWC38.</title>
        <authorList>
            <person name="Fiebig A."/>
            <person name="Crosson S."/>
        </authorList>
    </citation>
    <scope>NUCLEOTIDE SEQUENCE [LARGE SCALE GENOMIC DNA]</scope>
    <source>
        <strain evidence="3 4">FWC 38</strain>
    </source>
</reference>
<dbReference type="GO" id="GO:0016758">
    <property type="term" value="F:hexosyltransferase activity"/>
    <property type="evidence" value="ECO:0007669"/>
    <property type="project" value="TreeGrafter"/>
</dbReference>
<dbReference type="InterPro" id="IPR004629">
    <property type="entry name" value="WecG_TagA_CpsF"/>
</dbReference>
<dbReference type="OrthoDB" id="9771846at2"/>
<keyword evidence="2 3" id="KW-0808">Transferase</keyword>
<dbReference type="EMBL" id="CP024201">
    <property type="protein sequence ID" value="ATQ43295.1"/>
    <property type="molecule type" value="Genomic_DNA"/>
</dbReference>
<proteinExistence type="predicted"/>
<keyword evidence="1" id="KW-0328">Glycosyltransferase</keyword>
<keyword evidence="4" id="KW-1185">Reference proteome</keyword>